<dbReference type="Proteomes" id="UP000799118">
    <property type="component" value="Unassembled WGS sequence"/>
</dbReference>
<accession>A0A6A4HBT1</accession>
<evidence type="ECO:0000313" key="2">
    <source>
        <dbReference type="Proteomes" id="UP000799118"/>
    </source>
</evidence>
<protein>
    <submittedName>
        <fullName evidence="1">Uncharacterized protein</fullName>
    </submittedName>
</protein>
<proteinExistence type="predicted"/>
<keyword evidence="2" id="KW-1185">Reference proteome</keyword>
<dbReference type="OrthoDB" id="2976829at2759"/>
<evidence type="ECO:0000313" key="1">
    <source>
        <dbReference type="EMBL" id="KAE9395276.1"/>
    </source>
</evidence>
<gene>
    <name evidence="1" type="ORF">BT96DRAFT_942542</name>
</gene>
<dbReference type="AlphaFoldDB" id="A0A6A4HBT1"/>
<name>A0A6A4HBT1_9AGAR</name>
<organism evidence="1 2">
    <name type="scientific">Gymnopus androsaceus JB14</name>
    <dbReference type="NCBI Taxonomy" id="1447944"/>
    <lineage>
        <taxon>Eukaryota</taxon>
        <taxon>Fungi</taxon>
        <taxon>Dikarya</taxon>
        <taxon>Basidiomycota</taxon>
        <taxon>Agaricomycotina</taxon>
        <taxon>Agaricomycetes</taxon>
        <taxon>Agaricomycetidae</taxon>
        <taxon>Agaricales</taxon>
        <taxon>Marasmiineae</taxon>
        <taxon>Omphalotaceae</taxon>
        <taxon>Gymnopus</taxon>
    </lineage>
</organism>
<reference evidence="1" key="1">
    <citation type="journal article" date="2019" name="Environ. Microbiol.">
        <title>Fungal ecological strategies reflected in gene transcription - a case study of two litter decomposers.</title>
        <authorList>
            <person name="Barbi F."/>
            <person name="Kohler A."/>
            <person name="Barry K."/>
            <person name="Baskaran P."/>
            <person name="Daum C."/>
            <person name="Fauchery L."/>
            <person name="Ihrmark K."/>
            <person name="Kuo A."/>
            <person name="LaButti K."/>
            <person name="Lipzen A."/>
            <person name="Morin E."/>
            <person name="Grigoriev I.V."/>
            <person name="Henrissat B."/>
            <person name="Lindahl B."/>
            <person name="Martin F."/>
        </authorList>
    </citation>
    <scope>NUCLEOTIDE SEQUENCE</scope>
    <source>
        <strain evidence="1">JB14</strain>
    </source>
</reference>
<sequence length="266" mass="30605">MTNLSAEPYEVAPAGLELEPLREKLKKTQKLLTAKKRAMGVEGRDQYQHLASSLFITHSSESKLYNHTEHSITRCDPGIQSLAKKYNDLYAKMESLIQSGCAPVNAVAPRAIVTKELFSLDIDDSIWDDINLADDDNVAELPLWLCNEHIRTGIRGILHCDCCDEELHWLKYEEVSLKDWFMEEWSVILRSMEEIEALSTLPRDEPMELWGPMGAELVQARLEVETEQVQEEVEEDDEDAKDMFEEFDEDDLDENELVNEDMYYVG</sequence>
<dbReference type="EMBL" id="ML769534">
    <property type="protein sequence ID" value="KAE9395276.1"/>
    <property type="molecule type" value="Genomic_DNA"/>
</dbReference>